<keyword evidence="3" id="KW-1185">Reference proteome</keyword>
<dbReference type="SUPFAM" id="SSF53850">
    <property type="entry name" value="Periplasmic binding protein-like II"/>
    <property type="match status" value="1"/>
</dbReference>
<dbReference type="Pfam" id="PF03466">
    <property type="entry name" value="LysR_substrate"/>
    <property type="match status" value="1"/>
</dbReference>
<evidence type="ECO:0000313" key="2">
    <source>
        <dbReference type="EMBL" id="MBS7527974.1"/>
    </source>
</evidence>
<reference evidence="2 3" key="1">
    <citation type="submission" date="2021-05" db="EMBL/GenBank/DDBJ databases">
        <title>Fusibacter ferrireducens sp. nov., an anaerobic, sulfur- and Fe-reducing bacterium isolated from the mangrove sediment.</title>
        <authorList>
            <person name="Qiu D."/>
        </authorList>
    </citation>
    <scope>NUCLEOTIDE SEQUENCE [LARGE SCALE GENOMIC DNA]</scope>
    <source>
        <strain evidence="2 3">DSM 12116</strain>
    </source>
</reference>
<sequence>MEKIKPKIAFEVEECNSAIGFVSNGLGITIVAKNPFLTHKNCAIVPFVDNPYTLSVHMVWLKNKLLSPAACKFRDYMQTLVDHQLPTKVFNAEQSNLADIVLME</sequence>
<gene>
    <name evidence="2" type="ORF">KHM83_14910</name>
</gene>
<evidence type="ECO:0000259" key="1">
    <source>
        <dbReference type="Pfam" id="PF03466"/>
    </source>
</evidence>
<protein>
    <recommendedName>
        <fullName evidence="1">LysR substrate-binding domain-containing protein</fullName>
    </recommendedName>
</protein>
<organism evidence="2 3">
    <name type="scientific">Fusibacter paucivorans</name>
    <dbReference type="NCBI Taxonomy" id="76009"/>
    <lineage>
        <taxon>Bacteria</taxon>
        <taxon>Bacillati</taxon>
        <taxon>Bacillota</taxon>
        <taxon>Clostridia</taxon>
        <taxon>Eubacteriales</taxon>
        <taxon>Eubacteriales Family XII. Incertae Sedis</taxon>
        <taxon>Fusibacter</taxon>
    </lineage>
</organism>
<accession>A0ABS5PU98</accession>
<evidence type="ECO:0000313" key="3">
    <source>
        <dbReference type="Proteomes" id="UP000746471"/>
    </source>
</evidence>
<name>A0ABS5PU98_9FIRM</name>
<dbReference type="RefSeq" id="WP_213237834.1">
    <property type="nucleotide sequence ID" value="NZ_JAHBCL010000028.1"/>
</dbReference>
<dbReference type="InterPro" id="IPR005119">
    <property type="entry name" value="LysR_subst-bd"/>
</dbReference>
<dbReference type="Gene3D" id="3.40.190.290">
    <property type="match status" value="1"/>
</dbReference>
<proteinExistence type="predicted"/>
<comment type="caution">
    <text evidence="2">The sequence shown here is derived from an EMBL/GenBank/DDBJ whole genome shotgun (WGS) entry which is preliminary data.</text>
</comment>
<feature type="domain" description="LysR substrate-binding" evidence="1">
    <location>
        <begin position="3"/>
        <end position="79"/>
    </location>
</feature>
<dbReference type="Proteomes" id="UP000746471">
    <property type="component" value="Unassembled WGS sequence"/>
</dbReference>
<dbReference type="EMBL" id="JAHBCL010000028">
    <property type="protein sequence ID" value="MBS7527974.1"/>
    <property type="molecule type" value="Genomic_DNA"/>
</dbReference>